<gene>
    <name evidence="7" type="ORF">GTH32_00565</name>
</gene>
<keyword evidence="3 6" id="KW-0732">Signal</keyword>
<evidence type="ECO:0000313" key="8">
    <source>
        <dbReference type="Proteomes" id="UP000470213"/>
    </source>
</evidence>
<proteinExistence type="inferred from homology"/>
<keyword evidence="5" id="KW-0998">Cell outer membrane</keyword>
<keyword evidence="8" id="KW-1185">Reference proteome</keyword>
<dbReference type="InterPro" id="IPR010583">
    <property type="entry name" value="MipA"/>
</dbReference>
<evidence type="ECO:0000256" key="5">
    <source>
        <dbReference type="ARBA" id="ARBA00023237"/>
    </source>
</evidence>
<evidence type="ECO:0000256" key="1">
    <source>
        <dbReference type="ARBA" id="ARBA00004442"/>
    </source>
</evidence>
<dbReference type="PANTHER" id="PTHR38776:SF1">
    <property type="entry name" value="MLTA-INTERACTING PROTEIN-RELATED"/>
    <property type="match status" value="1"/>
</dbReference>
<dbReference type="Proteomes" id="UP000470213">
    <property type="component" value="Unassembled WGS sequence"/>
</dbReference>
<feature type="signal peptide" evidence="6">
    <location>
        <begin position="1"/>
        <end position="25"/>
    </location>
</feature>
<sequence length="254" mass="27697">MKKILSLIGLSSILLPAVFITSAMAQAPRGQSTGWTWGLGVAASQDVYTDFDSRVIPIPIVGYIGERLRVSGPFIGYQVYQQGAVTIDAQLVPIFAGYDEDDSSVFEGMDDRDFSYGAGASIRYSHSGVNYALSANADILDRFNGYQASFSIGRPVRMGAFTLEPSVALNFQDSNYVDYYYGVLPEEARAFRPAYSADEALNTEVKLGVSTPIFFGGMTRFQVGATFYDDSISDSPLTDSDSAFSALLTYSRFF</sequence>
<comment type="similarity">
    <text evidence="2">Belongs to the MipA/OmpV family.</text>
</comment>
<dbReference type="Pfam" id="PF06629">
    <property type="entry name" value="MipA"/>
    <property type="match status" value="1"/>
</dbReference>
<dbReference type="EMBL" id="JAAAWN010000001">
    <property type="protein sequence ID" value="NDV89689.1"/>
    <property type="molecule type" value="Genomic_DNA"/>
</dbReference>
<feature type="chain" id="PRO_5030631719" evidence="6">
    <location>
        <begin position="26"/>
        <end position="254"/>
    </location>
</feature>
<comment type="caution">
    <text evidence="7">The sequence shown here is derived from an EMBL/GenBank/DDBJ whole genome shotgun (WGS) entry which is preliminary data.</text>
</comment>
<comment type="subcellular location">
    <subcellularLocation>
        <location evidence="1">Cell outer membrane</location>
    </subcellularLocation>
</comment>
<accession>A0A7X5LIL0</accession>
<dbReference type="GO" id="GO:0009279">
    <property type="term" value="C:cell outer membrane"/>
    <property type="evidence" value="ECO:0007669"/>
    <property type="project" value="UniProtKB-SubCell"/>
</dbReference>
<evidence type="ECO:0000256" key="2">
    <source>
        <dbReference type="ARBA" id="ARBA00005722"/>
    </source>
</evidence>
<dbReference type="RefSeq" id="WP_163083286.1">
    <property type="nucleotide sequence ID" value="NZ_JAAAWN010000001.1"/>
</dbReference>
<dbReference type="PANTHER" id="PTHR38776">
    <property type="entry name" value="MLTA-INTERACTING PROTEIN-RELATED"/>
    <property type="match status" value="1"/>
</dbReference>
<dbReference type="AlphaFoldDB" id="A0A7X5LIL0"/>
<evidence type="ECO:0000256" key="3">
    <source>
        <dbReference type="ARBA" id="ARBA00022729"/>
    </source>
</evidence>
<evidence type="ECO:0000256" key="6">
    <source>
        <dbReference type="SAM" id="SignalP"/>
    </source>
</evidence>
<organism evidence="7 8">
    <name type="scientific">Alteromonas profundi</name>
    <dbReference type="NCBI Taxonomy" id="2696062"/>
    <lineage>
        <taxon>Bacteria</taxon>
        <taxon>Pseudomonadati</taxon>
        <taxon>Pseudomonadota</taxon>
        <taxon>Gammaproteobacteria</taxon>
        <taxon>Alteromonadales</taxon>
        <taxon>Alteromonadaceae</taxon>
        <taxon>Alteromonas/Salinimonas group</taxon>
        <taxon>Alteromonas</taxon>
    </lineage>
</organism>
<reference evidence="7 8" key="1">
    <citation type="submission" date="2020-01" db="EMBL/GenBank/DDBJ databases">
        <authorList>
            <person name="Chen J."/>
            <person name="Zhu S."/>
            <person name="Yang J."/>
        </authorList>
    </citation>
    <scope>NUCLEOTIDE SEQUENCE [LARGE SCALE GENOMIC DNA]</scope>
    <source>
        <strain evidence="7 8">345S023</strain>
    </source>
</reference>
<keyword evidence="4" id="KW-0472">Membrane</keyword>
<evidence type="ECO:0000313" key="7">
    <source>
        <dbReference type="EMBL" id="NDV89689.1"/>
    </source>
</evidence>
<evidence type="ECO:0000256" key="4">
    <source>
        <dbReference type="ARBA" id="ARBA00023136"/>
    </source>
</evidence>
<name>A0A7X5LIL0_9ALTE</name>
<protein>
    <submittedName>
        <fullName evidence="7">MipA/OmpV family protein</fullName>
    </submittedName>
</protein>